<dbReference type="PANTHER" id="PTHR43884:SF12">
    <property type="entry name" value="ISOVALERYL-COA DEHYDROGENASE, MITOCHONDRIAL-RELATED"/>
    <property type="match status" value="1"/>
</dbReference>
<dbReference type="GO" id="GO:0016491">
    <property type="term" value="F:oxidoreductase activity"/>
    <property type="evidence" value="ECO:0007669"/>
    <property type="project" value="UniProtKB-KW"/>
</dbReference>
<sequence>MFVLDDTQREIRAMAADFVETEITPHARDWDRAETVDLAIVGKLGELGFLGLGIAEEYGGTEVDMLSYILVCEELGRGDSAVRGIVSVSLGLVTKSIAAHGTDEQKRRWLPELTAGRALGCFALTEPDSGSDAASLRTKAVRDGDDWVISGEKMFITNGTWAKVALVFARTSAEGGKGITAFLVPTDTPGFTTTTIHGKLGLRGQATAALSFEEVRVPDSARLGAVGKGLGIALGALAKGRISVAAGGVGVAQAALDAAVRYSTERTQFGQPIAAKQLVQELLADSAVEIESARLLTWKAAALVDAGASREEVQLASSMAKLAASETAVRVSNSCLQVFGGYGFIDEYPMGKYLRDARVLTLYEGTSQLQKLIIGRALTGVDAM</sequence>
<dbReference type="InterPro" id="IPR006089">
    <property type="entry name" value="Acyl-CoA_DH_CS"/>
</dbReference>
<protein>
    <submittedName>
        <fullName evidence="9">Acyl-CoA dehydrogenase family protein</fullName>
        <ecNumber evidence="9">1.-.-.-</ecNumber>
    </submittedName>
</protein>
<evidence type="ECO:0000256" key="3">
    <source>
        <dbReference type="ARBA" id="ARBA00022630"/>
    </source>
</evidence>
<dbReference type="Gene3D" id="2.40.110.10">
    <property type="entry name" value="Butyryl-CoA Dehydrogenase, subunit A, domain 2"/>
    <property type="match status" value="1"/>
</dbReference>
<evidence type="ECO:0000259" key="8">
    <source>
        <dbReference type="Pfam" id="PF02771"/>
    </source>
</evidence>
<dbReference type="Proteomes" id="UP001611415">
    <property type="component" value="Unassembled WGS sequence"/>
</dbReference>
<feature type="domain" description="Acyl-CoA oxidase/dehydrogenase middle" evidence="7">
    <location>
        <begin position="121"/>
        <end position="215"/>
    </location>
</feature>
<dbReference type="EMBL" id="JBIRYO010000009">
    <property type="protein sequence ID" value="MFI2475081.1"/>
    <property type="molecule type" value="Genomic_DNA"/>
</dbReference>
<dbReference type="Pfam" id="PF02771">
    <property type="entry name" value="Acyl-CoA_dh_N"/>
    <property type="match status" value="1"/>
</dbReference>
<comment type="caution">
    <text evidence="9">The sequence shown here is derived from an EMBL/GenBank/DDBJ whole genome shotgun (WGS) entry which is preliminary data.</text>
</comment>
<keyword evidence="5 9" id="KW-0560">Oxidoreductase</keyword>
<feature type="domain" description="Acyl-CoA dehydrogenase/oxidase N-terminal" evidence="8">
    <location>
        <begin position="6"/>
        <end position="116"/>
    </location>
</feature>
<dbReference type="Pfam" id="PF02770">
    <property type="entry name" value="Acyl-CoA_dh_M"/>
    <property type="match status" value="1"/>
</dbReference>
<comment type="cofactor">
    <cofactor evidence="1 5">
        <name>FAD</name>
        <dbReference type="ChEBI" id="CHEBI:57692"/>
    </cofactor>
</comment>
<feature type="domain" description="Acyl-CoA dehydrogenase/oxidase C-terminal" evidence="6">
    <location>
        <begin position="227"/>
        <end position="378"/>
    </location>
</feature>
<reference evidence="9 10" key="1">
    <citation type="submission" date="2024-10" db="EMBL/GenBank/DDBJ databases">
        <title>The Natural Products Discovery Center: Release of the First 8490 Sequenced Strains for Exploring Actinobacteria Biosynthetic Diversity.</title>
        <authorList>
            <person name="Kalkreuter E."/>
            <person name="Kautsar S.A."/>
            <person name="Yang D."/>
            <person name="Bader C.D."/>
            <person name="Teijaro C.N."/>
            <person name="Fluegel L."/>
            <person name="Davis C.M."/>
            <person name="Simpson J.R."/>
            <person name="Lauterbach L."/>
            <person name="Steele A.D."/>
            <person name="Gui C."/>
            <person name="Meng S."/>
            <person name="Li G."/>
            <person name="Viehrig K."/>
            <person name="Ye F."/>
            <person name="Su P."/>
            <person name="Kiefer A.F."/>
            <person name="Nichols A."/>
            <person name="Cepeda A.J."/>
            <person name="Yan W."/>
            <person name="Fan B."/>
            <person name="Jiang Y."/>
            <person name="Adhikari A."/>
            <person name="Zheng C.-J."/>
            <person name="Schuster L."/>
            <person name="Cowan T.M."/>
            <person name="Smanski M.J."/>
            <person name="Chevrette M.G."/>
            <person name="De Carvalho L.P.S."/>
            <person name="Shen B."/>
        </authorList>
    </citation>
    <scope>NUCLEOTIDE SEQUENCE [LARGE SCALE GENOMIC DNA]</scope>
    <source>
        <strain evidence="9 10">NPDC019275</strain>
    </source>
</reference>
<gene>
    <name evidence="9" type="ORF">ACH49W_17020</name>
</gene>
<keyword evidence="4 5" id="KW-0274">FAD</keyword>
<dbReference type="InterPro" id="IPR037069">
    <property type="entry name" value="AcylCoA_DH/ox_N_sf"/>
</dbReference>
<name>A0ABW7X1X3_9NOCA</name>
<dbReference type="PANTHER" id="PTHR43884">
    <property type="entry name" value="ACYL-COA DEHYDROGENASE"/>
    <property type="match status" value="1"/>
</dbReference>
<organism evidence="9 10">
    <name type="scientific">Nocardia xishanensis</name>
    <dbReference type="NCBI Taxonomy" id="238964"/>
    <lineage>
        <taxon>Bacteria</taxon>
        <taxon>Bacillati</taxon>
        <taxon>Actinomycetota</taxon>
        <taxon>Actinomycetes</taxon>
        <taxon>Mycobacteriales</taxon>
        <taxon>Nocardiaceae</taxon>
        <taxon>Nocardia</taxon>
    </lineage>
</organism>
<dbReference type="InterPro" id="IPR009075">
    <property type="entry name" value="AcylCo_DH/oxidase_C"/>
</dbReference>
<evidence type="ECO:0000256" key="5">
    <source>
        <dbReference type="RuleBase" id="RU362125"/>
    </source>
</evidence>
<evidence type="ECO:0000259" key="7">
    <source>
        <dbReference type="Pfam" id="PF02770"/>
    </source>
</evidence>
<evidence type="ECO:0000256" key="2">
    <source>
        <dbReference type="ARBA" id="ARBA00009347"/>
    </source>
</evidence>
<dbReference type="RefSeq" id="WP_397092949.1">
    <property type="nucleotide sequence ID" value="NZ_JBIRYO010000009.1"/>
</dbReference>
<keyword evidence="3 5" id="KW-0285">Flavoprotein</keyword>
<keyword evidence="10" id="KW-1185">Reference proteome</keyword>
<accession>A0ABW7X1X3</accession>
<dbReference type="InterPro" id="IPR009100">
    <property type="entry name" value="AcylCoA_DH/oxidase_NM_dom_sf"/>
</dbReference>
<evidence type="ECO:0000256" key="4">
    <source>
        <dbReference type="ARBA" id="ARBA00022827"/>
    </source>
</evidence>
<dbReference type="InterPro" id="IPR006091">
    <property type="entry name" value="Acyl-CoA_Oxase/DH_mid-dom"/>
</dbReference>
<dbReference type="SUPFAM" id="SSF47203">
    <property type="entry name" value="Acyl-CoA dehydrogenase C-terminal domain-like"/>
    <property type="match status" value="1"/>
</dbReference>
<dbReference type="PROSITE" id="PS00073">
    <property type="entry name" value="ACYL_COA_DH_2"/>
    <property type="match status" value="1"/>
</dbReference>
<evidence type="ECO:0000313" key="9">
    <source>
        <dbReference type="EMBL" id="MFI2475081.1"/>
    </source>
</evidence>
<dbReference type="SUPFAM" id="SSF56645">
    <property type="entry name" value="Acyl-CoA dehydrogenase NM domain-like"/>
    <property type="match status" value="1"/>
</dbReference>
<dbReference type="InterPro" id="IPR036250">
    <property type="entry name" value="AcylCo_DH-like_C"/>
</dbReference>
<comment type="similarity">
    <text evidence="2 5">Belongs to the acyl-CoA dehydrogenase family.</text>
</comment>
<dbReference type="EC" id="1.-.-.-" evidence="9"/>
<dbReference type="InterPro" id="IPR013786">
    <property type="entry name" value="AcylCoA_DH/ox_N"/>
</dbReference>
<dbReference type="PROSITE" id="PS00072">
    <property type="entry name" value="ACYL_COA_DH_1"/>
    <property type="match status" value="1"/>
</dbReference>
<dbReference type="Pfam" id="PF00441">
    <property type="entry name" value="Acyl-CoA_dh_1"/>
    <property type="match status" value="1"/>
</dbReference>
<dbReference type="PIRSF" id="PIRSF016578">
    <property type="entry name" value="HsaA"/>
    <property type="match status" value="1"/>
</dbReference>
<proteinExistence type="inferred from homology"/>
<evidence type="ECO:0000313" key="10">
    <source>
        <dbReference type="Proteomes" id="UP001611415"/>
    </source>
</evidence>
<dbReference type="Gene3D" id="1.20.140.10">
    <property type="entry name" value="Butyryl-CoA Dehydrogenase, subunit A, domain 3"/>
    <property type="match status" value="1"/>
</dbReference>
<dbReference type="InterPro" id="IPR046373">
    <property type="entry name" value="Acyl-CoA_Oxase/DH_mid-dom_sf"/>
</dbReference>
<evidence type="ECO:0000256" key="1">
    <source>
        <dbReference type="ARBA" id="ARBA00001974"/>
    </source>
</evidence>
<dbReference type="Gene3D" id="1.10.540.10">
    <property type="entry name" value="Acyl-CoA dehydrogenase/oxidase, N-terminal domain"/>
    <property type="match status" value="1"/>
</dbReference>
<evidence type="ECO:0000259" key="6">
    <source>
        <dbReference type="Pfam" id="PF00441"/>
    </source>
</evidence>